<dbReference type="GO" id="GO:0005524">
    <property type="term" value="F:ATP binding"/>
    <property type="evidence" value="ECO:0007669"/>
    <property type="project" value="UniProtKB-KW"/>
</dbReference>
<dbReference type="PANTHER" id="PTHR43766:SF1">
    <property type="entry name" value="TRYPTOPHAN--TRNA LIGASE, MITOCHONDRIAL"/>
    <property type="match status" value="1"/>
</dbReference>
<gene>
    <name evidence="11" type="ordered locus">Aasi_1365</name>
</gene>
<evidence type="ECO:0000256" key="3">
    <source>
        <dbReference type="ARBA" id="ARBA00022598"/>
    </source>
</evidence>
<keyword evidence="6 10" id="KW-0648">Protein biosynthesis</keyword>
<accession>B3ETW7</accession>
<evidence type="ECO:0000256" key="6">
    <source>
        <dbReference type="ARBA" id="ARBA00022917"/>
    </source>
</evidence>
<proteinExistence type="inferred from homology"/>
<dbReference type="eggNOG" id="COG0180">
    <property type="taxonomic scope" value="Bacteria"/>
</dbReference>
<evidence type="ECO:0000256" key="5">
    <source>
        <dbReference type="ARBA" id="ARBA00022840"/>
    </source>
</evidence>
<dbReference type="NCBIfam" id="TIGR00233">
    <property type="entry name" value="trpS"/>
    <property type="match status" value="1"/>
</dbReference>
<dbReference type="PANTHER" id="PTHR43766">
    <property type="entry name" value="TRYPTOPHAN--TRNA LIGASE, MITOCHONDRIAL"/>
    <property type="match status" value="1"/>
</dbReference>
<dbReference type="GO" id="GO:0006436">
    <property type="term" value="P:tryptophanyl-tRNA aminoacylation"/>
    <property type="evidence" value="ECO:0007669"/>
    <property type="project" value="UniProtKB-UniRule"/>
</dbReference>
<dbReference type="CDD" id="cd00806">
    <property type="entry name" value="TrpRS_core"/>
    <property type="match status" value="1"/>
</dbReference>
<dbReference type="Proteomes" id="UP000001227">
    <property type="component" value="Chromosome"/>
</dbReference>
<dbReference type="AlphaFoldDB" id="B3ETW7"/>
<sequence>MPRILTGIQCTGRPHLGNVLGAMLPTLELAAKPTYDTFIFLADLHTLTTLKDSQERRNYVYAAAAAWLALGLDPAKVTFYRQSKVPAVCELVWYLSCFTPYPMLANAHAFKDKADRMSMVSAGLFTYPILMAADILLYHADIVPVGKDQLQHLEITRDIATSFNQQYGPVFHLPQALIDNSIATVPGIDGQKMSKSYHNTIDIFLPEKELRKLVMRIQTDSKSVAESKDPDTCIVFKLYSLVANTTDIDTMRKNYTAGGYGYGQAKEELFATILERFAVAREKFAQYITDISNLEKILMSGEAKASVVATETLSTIRGKLGY</sequence>
<reference evidence="11 12" key="1">
    <citation type="journal article" date="2010" name="J. Bacteriol.">
        <title>The genome of the amoeba symbiont 'Candidatus Amoebophilus asiaticus' reveals common mechanisms for host cell interaction among amoeba-associated bacteria.</title>
        <authorList>
            <person name="Schmitz-Esser S."/>
            <person name="Tischler P."/>
            <person name="Arnold R."/>
            <person name="Montanaro J."/>
            <person name="Wagner M."/>
            <person name="Rattei T."/>
            <person name="Horn M."/>
        </authorList>
    </citation>
    <scope>NUCLEOTIDE SEQUENCE [LARGE SCALE GENOMIC DNA]</scope>
    <source>
        <strain evidence="11 12">5a2</strain>
    </source>
</reference>
<evidence type="ECO:0000313" key="11">
    <source>
        <dbReference type="EMBL" id="ACE06669.1"/>
    </source>
</evidence>
<keyword evidence="5 10" id="KW-0067">ATP-binding</keyword>
<dbReference type="HOGENOM" id="CLU_029244_5_0_10"/>
<evidence type="ECO:0000256" key="10">
    <source>
        <dbReference type="RuleBase" id="RU363036"/>
    </source>
</evidence>
<comment type="similarity">
    <text evidence="1 10">Belongs to the class-I aminoacyl-tRNA synthetase family.</text>
</comment>
<dbReference type="PRINTS" id="PR01039">
    <property type="entry name" value="TRNASYNTHTRP"/>
</dbReference>
<keyword evidence="12" id="KW-1185">Reference proteome</keyword>
<evidence type="ECO:0000256" key="8">
    <source>
        <dbReference type="ARBA" id="ARBA00049929"/>
    </source>
</evidence>
<evidence type="ECO:0000313" key="12">
    <source>
        <dbReference type="Proteomes" id="UP000001227"/>
    </source>
</evidence>
<name>B3ETW7_AMOA5</name>
<keyword evidence="4 10" id="KW-0547">Nucleotide-binding</keyword>
<dbReference type="OrthoDB" id="9801042at2"/>
<dbReference type="GO" id="GO:0005829">
    <property type="term" value="C:cytosol"/>
    <property type="evidence" value="ECO:0007669"/>
    <property type="project" value="TreeGrafter"/>
</dbReference>
<comment type="catalytic activity">
    <reaction evidence="8">
        <text>tRNA(Trp) + L-tryptophan + ATP = L-tryptophyl-tRNA(Trp) + AMP + diphosphate + H(+)</text>
        <dbReference type="Rhea" id="RHEA:24080"/>
        <dbReference type="Rhea" id="RHEA-COMP:9671"/>
        <dbReference type="Rhea" id="RHEA-COMP:9705"/>
        <dbReference type="ChEBI" id="CHEBI:15378"/>
        <dbReference type="ChEBI" id="CHEBI:30616"/>
        <dbReference type="ChEBI" id="CHEBI:33019"/>
        <dbReference type="ChEBI" id="CHEBI:57912"/>
        <dbReference type="ChEBI" id="CHEBI:78442"/>
        <dbReference type="ChEBI" id="CHEBI:78535"/>
        <dbReference type="ChEBI" id="CHEBI:456215"/>
        <dbReference type="EC" id="6.1.1.2"/>
    </reaction>
</comment>
<evidence type="ECO:0000256" key="9">
    <source>
        <dbReference type="NCBIfam" id="TIGR00233"/>
    </source>
</evidence>
<dbReference type="InterPro" id="IPR050203">
    <property type="entry name" value="Trp-tRNA_synthetase"/>
</dbReference>
<dbReference type="Gene3D" id="1.10.240.10">
    <property type="entry name" value="Tyrosyl-Transfer RNA Synthetase"/>
    <property type="match status" value="1"/>
</dbReference>
<keyword evidence="7 10" id="KW-0030">Aminoacyl-tRNA synthetase</keyword>
<organism evidence="11 12">
    <name type="scientific">Amoebophilus asiaticus (strain 5a2)</name>
    <dbReference type="NCBI Taxonomy" id="452471"/>
    <lineage>
        <taxon>Bacteria</taxon>
        <taxon>Pseudomonadati</taxon>
        <taxon>Bacteroidota</taxon>
        <taxon>Cytophagia</taxon>
        <taxon>Cytophagales</taxon>
        <taxon>Amoebophilaceae</taxon>
        <taxon>Candidatus Amoebophilus</taxon>
    </lineage>
</organism>
<dbReference type="Gene3D" id="3.40.50.620">
    <property type="entry name" value="HUPs"/>
    <property type="match status" value="1"/>
</dbReference>
<evidence type="ECO:0000256" key="7">
    <source>
        <dbReference type="ARBA" id="ARBA00023146"/>
    </source>
</evidence>
<dbReference type="GO" id="GO:0004830">
    <property type="term" value="F:tryptophan-tRNA ligase activity"/>
    <property type="evidence" value="ECO:0007669"/>
    <property type="project" value="UniProtKB-UniRule"/>
</dbReference>
<dbReference type="STRING" id="452471.Aasi_1365"/>
<dbReference type="KEGG" id="aas:Aasi_1365"/>
<dbReference type="InterPro" id="IPR002306">
    <property type="entry name" value="Trp-tRNA-ligase"/>
</dbReference>
<dbReference type="InterPro" id="IPR014729">
    <property type="entry name" value="Rossmann-like_a/b/a_fold"/>
</dbReference>
<dbReference type="SUPFAM" id="SSF52374">
    <property type="entry name" value="Nucleotidylyl transferase"/>
    <property type="match status" value="1"/>
</dbReference>
<dbReference type="Pfam" id="PF00579">
    <property type="entry name" value="tRNA-synt_1b"/>
    <property type="match status" value="1"/>
</dbReference>
<dbReference type="FunFam" id="1.10.240.10:FF:000005">
    <property type="entry name" value="Tryptophan--tRNA ligase"/>
    <property type="match status" value="1"/>
</dbReference>
<evidence type="ECO:0000256" key="1">
    <source>
        <dbReference type="ARBA" id="ARBA00005594"/>
    </source>
</evidence>
<dbReference type="EC" id="6.1.1.2" evidence="2 9"/>
<dbReference type="RefSeq" id="WP_012473411.1">
    <property type="nucleotide sequence ID" value="NC_010830.1"/>
</dbReference>
<protein>
    <recommendedName>
        <fullName evidence="2 9">Tryptophan--tRNA ligase</fullName>
        <ecNumber evidence="2 9">6.1.1.2</ecNumber>
    </recommendedName>
</protein>
<evidence type="ECO:0000256" key="4">
    <source>
        <dbReference type="ARBA" id="ARBA00022741"/>
    </source>
</evidence>
<dbReference type="InterPro" id="IPR002305">
    <property type="entry name" value="aa-tRNA-synth_Ic"/>
</dbReference>
<evidence type="ECO:0000256" key="2">
    <source>
        <dbReference type="ARBA" id="ARBA00013161"/>
    </source>
</evidence>
<keyword evidence="3 10" id="KW-0436">Ligase</keyword>
<dbReference type="EMBL" id="CP001102">
    <property type="protein sequence ID" value="ACE06669.1"/>
    <property type="molecule type" value="Genomic_DNA"/>
</dbReference>